<evidence type="ECO:0000256" key="9">
    <source>
        <dbReference type="ARBA" id="ARBA00023242"/>
    </source>
</evidence>
<dbReference type="PANTHER" id="PTHR11618">
    <property type="entry name" value="TRANSCRIPTION INITIATION FACTOR IIB-RELATED"/>
    <property type="match status" value="1"/>
</dbReference>
<accession>A0A9W8GL59</accession>
<dbReference type="InterPro" id="IPR013137">
    <property type="entry name" value="Znf_TFIIB"/>
</dbReference>
<keyword evidence="5" id="KW-0862">Zinc</keyword>
<dbReference type="CDD" id="cd20553">
    <property type="entry name" value="CYCLIN_TFIIIB90_rpt1"/>
    <property type="match status" value="1"/>
</dbReference>
<dbReference type="Gene3D" id="1.20.5.650">
    <property type="entry name" value="Single helix bin"/>
    <property type="match status" value="1"/>
</dbReference>
<dbReference type="PROSITE" id="PS51134">
    <property type="entry name" value="ZF_TFIIB"/>
    <property type="match status" value="1"/>
</dbReference>
<dbReference type="GO" id="GO:0000995">
    <property type="term" value="F:RNA polymerase III general transcription initiation factor activity"/>
    <property type="evidence" value="ECO:0007669"/>
    <property type="project" value="TreeGrafter"/>
</dbReference>
<feature type="compositionally biased region" description="Basic residues" evidence="12">
    <location>
        <begin position="428"/>
        <end position="438"/>
    </location>
</feature>
<dbReference type="Pfam" id="PF07741">
    <property type="entry name" value="BRF1"/>
    <property type="match status" value="1"/>
</dbReference>
<dbReference type="SUPFAM" id="SSF57783">
    <property type="entry name" value="Zinc beta-ribbon"/>
    <property type="match status" value="1"/>
</dbReference>
<keyword evidence="15" id="KW-1185">Reference proteome</keyword>
<feature type="domain" description="TFIIB-type" evidence="13">
    <location>
        <begin position="1"/>
        <end position="30"/>
    </location>
</feature>
<comment type="caution">
    <text evidence="14">The sequence shown here is derived from an EMBL/GenBank/DDBJ whole genome shotgun (WGS) entry which is preliminary data.</text>
</comment>
<evidence type="ECO:0000256" key="8">
    <source>
        <dbReference type="ARBA" id="ARBA00023163"/>
    </source>
</evidence>
<evidence type="ECO:0000256" key="1">
    <source>
        <dbReference type="ARBA" id="ARBA00004123"/>
    </source>
</evidence>
<evidence type="ECO:0000256" key="5">
    <source>
        <dbReference type="ARBA" id="ARBA00022833"/>
    </source>
</evidence>
<dbReference type="FunFam" id="1.10.472.10:FF:000002">
    <property type="entry name" value="Transcription factor IIIB 90 kDa subunit"/>
    <property type="match status" value="1"/>
</dbReference>
<feature type="region of interest" description="Disordered" evidence="12">
    <location>
        <begin position="410"/>
        <end position="441"/>
    </location>
</feature>
<reference evidence="14" key="1">
    <citation type="submission" date="2022-07" db="EMBL/GenBank/DDBJ databases">
        <title>Phylogenomic reconstructions and comparative analyses of Kickxellomycotina fungi.</title>
        <authorList>
            <person name="Reynolds N.K."/>
            <person name="Stajich J.E."/>
            <person name="Barry K."/>
            <person name="Grigoriev I.V."/>
            <person name="Crous P."/>
            <person name="Smith M.E."/>
        </authorList>
    </citation>
    <scope>NUCLEOTIDE SEQUENCE</scope>
    <source>
        <strain evidence="14">CBS 109367</strain>
    </source>
</reference>
<keyword evidence="9" id="KW-0539">Nucleus</keyword>
<keyword evidence="3" id="KW-0479">Metal-binding</keyword>
<dbReference type="GO" id="GO:0097550">
    <property type="term" value="C:transcription preinitiation complex"/>
    <property type="evidence" value="ECO:0007669"/>
    <property type="project" value="TreeGrafter"/>
</dbReference>
<protein>
    <recommendedName>
        <fullName evidence="10">B-related factor 1</fullName>
    </recommendedName>
</protein>
<dbReference type="EMBL" id="JANBTX010000096">
    <property type="protein sequence ID" value="KAJ2686728.1"/>
    <property type="molecule type" value="Genomic_DNA"/>
</dbReference>
<evidence type="ECO:0000313" key="14">
    <source>
        <dbReference type="EMBL" id="KAJ2686728.1"/>
    </source>
</evidence>
<dbReference type="InterPro" id="IPR000812">
    <property type="entry name" value="TFIIB"/>
</dbReference>
<keyword evidence="4 11" id="KW-0863">Zinc-finger</keyword>
<sequence length="602" mass="67010">MGCKACGGTDIEHDSAKGMSYCSACGEVCEENAIIAEVTFGEAASSAAIVTGSFVRAGQTRANMGGPGRYGSGQESREITLQNARRRIQGLATRLGLSEHYIESAQRIYNLALIQNFTKGRKSLRVAAACLYAVVRKERHSLMLIDFSDILQTSVFKLGSTFARLVNVLSLQLPIVDPSLYLLRFASMLEFGDKTQLVVMDAMRLVQRMDRDWIRTGRRPSGICGACLLISARMHNFRRTQREIIRVVKIADTTLRRRLGEFCKTQSGKLTVSDFRSLWLEQAADPPAFTNSRKRPRPTALPIKPHNGVAYDAIQLVLPGDDDTASEVAEEEEEDGALEDTLDRVIREEVGIYLHEDELKLISSNMASDSFAPDVSTWSDLDDDEVKNIMLTEEEVAVKTEIWDRENKEYMEEQERKRQARGLDSTSRKRRRSTKKKIVIPGATPLESAQKMIASRRMSKKINYDVLKSLLEPESMKPKIDSDRHNMIPSAGPSRMYSMAGTPATGSGYVSPSYEDVLGGATQANSLDRLPAALANIASAHEEVTETIVYEEGDHDLQSTAVNPVVAADDDDDEEEDEEEYHDQAGFHEDEDVNDDVDDDDY</sequence>
<dbReference type="GO" id="GO:0005634">
    <property type="term" value="C:nucleus"/>
    <property type="evidence" value="ECO:0007669"/>
    <property type="project" value="UniProtKB-SubCell"/>
</dbReference>
<dbReference type="GO" id="GO:0000126">
    <property type="term" value="C:transcription factor TFIIIB complex"/>
    <property type="evidence" value="ECO:0007669"/>
    <property type="project" value="UniProtKB-ARBA"/>
</dbReference>
<organism evidence="14 15">
    <name type="scientific">Coemansia spiralis</name>
    <dbReference type="NCBI Taxonomy" id="417178"/>
    <lineage>
        <taxon>Eukaryota</taxon>
        <taxon>Fungi</taxon>
        <taxon>Fungi incertae sedis</taxon>
        <taxon>Zoopagomycota</taxon>
        <taxon>Kickxellomycotina</taxon>
        <taxon>Kickxellomycetes</taxon>
        <taxon>Kickxellales</taxon>
        <taxon>Kickxellaceae</taxon>
        <taxon>Coemansia</taxon>
    </lineage>
</organism>
<evidence type="ECO:0000256" key="10">
    <source>
        <dbReference type="ARBA" id="ARBA00031009"/>
    </source>
</evidence>
<gene>
    <name evidence="14" type="primary">BRF1_1</name>
    <name evidence="14" type="ORF">IWW39_003425</name>
</gene>
<dbReference type="AlphaFoldDB" id="A0A9W8GL59"/>
<dbReference type="InterPro" id="IPR011665">
    <property type="entry name" value="BRF1_TBP-bd_dom"/>
</dbReference>
<proteinExistence type="inferred from homology"/>
<name>A0A9W8GL59_9FUNG</name>
<feature type="compositionally biased region" description="Acidic residues" evidence="12">
    <location>
        <begin position="589"/>
        <end position="602"/>
    </location>
</feature>
<evidence type="ECO:0000256" key="4">
    <source>
        <dbReference type="ARBA" id="ARBA00022771"/>
    </source>
</evidence>
<dbReference type="CDD" id="cd20554">
    <property type="entry name" value="CYCLIN_TFIIIB90_rpt2"/>
    <property type="match status" value="1"/>
</dbReference>
<dbReference type="Pfam" id="PF00382">
    <property type="entry name" value="TFIIB"/>
    <property type="match status" value="2"/>
</dbReference>
<evidence type="ECO:0000256" key="6">
    <source>
        <dbReference type="ARBA" id="ARBA00023015"/>
    </source>
</evidence>
<evidence type="ECO:0000256" key="3">
    <source>
        <dbReference type="ARBA" id="ARBA00022723"/>
    </source>
</evidence>
<dbReference type="FunFam" id="1.10.472.10:FF:000007">
    <property type="entry name" value="Transcription factor IIIB 90 kDa subunit"/>
    <property type="match status" value="1"/>
</dbReference>
<evidence type="ECO:0000313" key="15">
    <source>
        <dbReference type="Proteomes" id="UP001151516"/>
    </source>
</evidence>
<keyword evidence="8" id="KW-0804">Transcription</keyword>
<dbReference type="GO" id="GO:0008270">
    <property type="term" value="F:zinc ion binding"/>
    <property type="evidence" value="ECO:0007669"/>
    <property type="project" value="UniProtKB-KW"/>
</dbReference>
<comment type="subcellular location">
    <subcellularLocation>
        <location evidence="1">Nucleus</location>
    </subcellularLocation>
</comment>
<dbReference type="InterPro" id="IPR036915">
    <property type="entry name" value="Cyclin-like_sf"/>
</dbReference>
<dbReference type="SMART" id="SM00385">
    <property type="entry name" value="CYCLIN"/>
    <property type="match status" value="2"/>
</dbReference>
<feature type="region of interest" description="Disordered" evidence="12">
    <location>
        <begin position="552"/>
        <end position="602"/>
    </location>
</feature>
<evidence type="ECO:0000259" key="13">
    <source>
        <dbReference type="PROSITE" id="PS51134"/>
    </source>
</evidence>
<evidence type="ECO:0000256" key="2">
    <source>
        <dbReference type="ARBA" id="ARBA00010857"/>
    </source>
</evidence>
<dbReference type="PANTHER" id="PTHR11618:SF4">
    <property type="entry name" value="TRANSCRIPTION FACTOR IIIB 90 KDA SUBUNIT"/>
    <property type="match status" value="1"/>
</dbReference>
<comment type="similarity">
    <text evidence="2">Belongs to the TFIIB family.</text>
</comment>
<dbReference type="GO" id="GO:0070897">
    <property type="term" value="P:transcription preinitiation complex assembly"/>
    <property type="evidence" value="ECO:0007669"/>
    <property type="project" value="InterPro"/>
</dbReference>
<evidence type="ECO:0000256" key="11">
    <source>
        <dbReference type="PROSITE-ProRule" id="PRU00469"/>
    </source>
</evidence>
<keyword evidence="6" id="KW-0805">Transcription regulation</keyword>
<dbReference type="GO" id="GO:0001006">
    <property type="term" value="F:RNA polymerase III type 3 promoter sequence-specific DNA binding"/>
    <property type="evidence" value="ECO:0007669"/>
    <property type="project" value="TreeGrafter"/>
</dbReference>
<evidence type="ECO:0000256" key="7">
    <source>
        <dbReference type="ARBA" id="ARBA00023159"/>
    </source>
</evidence>
<dbReference type="SUPFAM" id="SSF47954">
    <property type="entry name" value="Cyclin-like"/>
    <property type="match status" value="2"/>
</dbReference>
<dbReference type="Proteomes" id="UP001151516">
    <property type="component" value="Unassembled WGS sequence"/>
</dbReference>
<dbReference type="Pfam" id="PF08271">
    <property type="entry name" value="Zn_Ribbon_TF"/>
    <property type="match status" value="1"/>
</dbReference>
<dbReference type="GO" id="GO:0017025">
    <property type="term" value="F:TBP-class protein binding"/>
    <property type="evidence" value="ECO:0007669"/>
    <property type="project" value="InterPro"/>
</dbReference>
<dbReference type="GO" id="GO:0006384">
    <property type="term" value="P:transcription initiation at RNA polymerase III promoter"/>
    <property type="evidence" value="ECO:0007669"/>
    <property type="project" value="UniProtKB-ARBA"/>
</dbReference>
<evidence type="ECO:0000256" key="12">
    <source>
        <dbReference type="SAM" id="MobiDB-lite"/>
    </source>
</evidence>
<dbReference type="OrthoDB" id="511529at2759"/>
<feature type="compositionally biased region" description="Acidic residues" evidence="12">
    <location>
        <begin position="568"/>
        <end position="581"/>
    </location>
</feature>
<keyword evidence="7" id="KW-0010">Activator</keyword>
<dbReference type="InterPro" id="IPR013150">
    <property type="entry name" value="TFIIB_cyclin"/>
</dbReference>
<dbReference type="Gene3D" id="1.10.472.10">
    <property type="entry name" value="Cyclin-like"/>
    <property type="match status" value="2"/>
</dbReference>
<dbReference type="InterPro" id="IPR013763">
    <property type="entry name" value="Cyclin-like_dom"/>
</dbReference>